<keyword evidence="3" id="KW-1185">Reference proteome</keyword>
<feature type="region of interest" description="Disordered" evidence="1">
    <location>
        <begin position="28"/>
        <end position="65"/>
    </location>
</feature>
<dbReference type="Gene3D" id="1.20.5.1700">
    <property type="match status" value="1"/>
</dbReference>
<accession>A0ABP0Q260</accession>
<organism evidence="2 3">
    <name type="scientific">Durusdinium trenchii</name>
    <dbReference type="NCBI Taxonomy" id="1381693"/>
    <lineage>
        <taxon>Eukaryota</taxon>
        <taxon>Sar</taxon>
        <taxon>Alveolata</taxon>
        <taxon>Dinophyceae</taxon>
        <taxon>Suessiales</taxon>
        <taxon>Symbiodiniaceae</taxon>
        <taxon>Durusdinium</taxon>
    </lineage>
</organism>
<comment type="caution">
    <text evidence="2">The sequence shown here is derived from an EMBL/GenBank/DDBJ whole genome shotgun (WGS) entry which is preliminary data.</text>
</comment>
<sequence length="277" mass="31781">MIKDRDDTILRLRADLLHAATRHAQELEELQNKVSEARQEERQRKADENSSISGDLKAQLRAKASEVEQLHSEVRACRSELERVRAEARHAEARASAREISNIEAAKAAVADDWRKDVDRLQAELQSRSADVTAAKEKAERLGREVRRVQQEESRCAKGHEALRGELEEAQESNAVLRDEVTDAERRCEDARAATRAERSARAHAESQVRECQRELRVIKSQLQEQVADAEVLRNEARKQRFATEDKEAEAVRWQEQARALQKELKQFGRRQAAWPQ</sequence>
<gene>
    <name evidence="2" type="ORF">CCMP2556_LOCUS39775</name>
</gene>
<dbReference type="Proteomes" id="UP001642484">
    <property type="component" value="Unassembled WGS sequence"/>
</dbReference>
<feature type="non-terminal residue" evidence="2">
    <location>
        <position position="277"/>
    </location>
</feature>
<dbReference type="EMBL" id="CAXAMN010023827">
    <property type="protein sequence ID" value="CAK9081274.1"/>
    <property type="molecule type" value="Genomic_DNA"/>
</dbReference>
<protein>
    <submittedName>
        <fullName evidence="2">Uncharacterized protein</fullName>
    </submittedName>
</protein>
<reference evidence="2 3" key="1">
    <citation type="submission" date="2024-02" db="EMBL/GenBank/DDBJ databases">
        <authorList>
            <person name="Chen Y."/>
            <person name="Shah S."/>
            <person name="Dougan E. K."/>
            <person name="Thang M."/>
            <person name="Chan C."/>
        </authorList>
    </citation>
    <scope>NUCLEOTIDE SEQUENCE [LARGE SCALE GENOMIC DNA]</scope>
</reference>
<evidence type="ECO:0000256" key="1">
    <source>
        <dbReference type="SAM" id="MobiDB-lite"/>
    </source>
</evidence>
<name>A0ABP0Q260_9DINO</name>
<dbReference type="SUPFAM" id="SSF90257">
    <property type="entry name" value="Myosin rod fragments"/>
    <property type="match status" value="1"/>
</dbReference>
<proteinExistence type="predicted"/>
<evidence type="ECO:0000313" key="2">
    <source>
        <dbReference type="EMBL" id="CAK9081274.1"/>
    </source>
</evidence>
<feature type="compositionally biased region" description="Basic and acidic residues" evidence="1">
    <location>
        <begin position="35"/>
        <end position="48"/>
    </location>
</feature>
<evidence type="ECO:0000313" key="3">
    <source>
        <dbReference type="Proteomes" id="UP001642484"/>
    </source>
</evidence>